<proteinExistence type="inferred from homology"/>
<feature type="region of interest" description="Disordered" evidence="5">
    <location>
        <begin position="168"/>
        <end position="194"/>
    </location>
</feature>
<dbReference type="GO" id="GO:0004553">
    <property type="term" value="F:hydrolase activity, hydrolyzing O-glycosyl compounds"/>
    <property type="evidence" value="ECO:0007669"/>
    <property type="project" value="TreeGrafter"/>
</dbReference>
<reference evidence="9 10" key="1">
    <citation type="submission" date="2020-08" db="EMBL/GenBank/DDBJ databases">
        <title>The Agave Microbiome: Exploring the role of microbial communities in plant adaptations to desert environments.</title>
        <authorList>
            <person name="Partida-Martinez L.P."/>
        </authorList>
    </citation>
    <scope>NUCLEOTIDE SEQUENCE [LARGE SCALE GENOMIC DNA]</scope>
    <source>
        <strain evidence="9 10">RAS26</strain>
    </source>
</reference>
<dbReference type="Gene3D" id="1.50.10.10">
    <property type="match status" value="1"/>
</dbReference>
<dbReference type="Gene3D" id="2.60.420.10">
    <property type="entry name" value="Maltose phosphorylase, domain 3"/>
    <property type="match status" value="1"/>
</dbReference>
<evidence type="ECO:0000259" key="8">
    <source>
        <dbReference type="Pfam" id="PF03636"/>
    </source>
</evidence>
<protein>
    <submittedName>
        <fullName evidence="9">Trehalose/maltose hydrolase-like predicted phosphorylase</fullName>
    </submittedName>
</protein>
<evidence type="ECO:0000313" key="10">
    <source>
        <dbReference type="Proteomes" id="UP000518206"/>
    </source>
</evidence>
<dbReference type="Proteomes" id="UP000518206">
    <property type="component" value="Unassembled WGS sequence"/>
</dbReference>
<dbReference type="PIRSF" id="PIRSF036289">
    <property type="entry name" value="Glycosyl_hydrolase_malt_phosph"/>
    <property type="match status" value="1"/>
</dbReference>
<dbReference type="Gene3D" id="2.70.98.40">
    <property type="entry name" value="Glycoside hydrolase, family 65, N-terminal domain"/>
    <property type="match status" value="1"/>
</dbReference>
<evidence type="ECO:0000259" key="6">
    <source>
        <dbReference type="Pfam" id="PF03632"/>
    </source>
</evidence>
<organism evidence="9 10">
    <name type="scientific">Cellulomonas cellasea</name>
    <dbReference type="NCBI Taxonomy" id="43670"/>
    <lineage>
        <taxon>Bacteria</taxon>
        <taxon>Bacillati</taxon>
        <taxon>Actinomycetota</taxon>
        <taxon>Actinomycetes</taxon>
        <taxon>Micrococcales</taxon>
        <taxon>Cellulomonadaceae</taxon>
        <taxon>Cellulomonas</taxon>
    </lineage>
</organism>
<feature type="compositionally biased region" description="Low complexity" evidence="5">
    <location>
        <begin position="169"/>
        <end position="188"/>
    </location>
</feature>
<dbReference type="Pfam" id="PF03633">
    <property type="entry name" value="Glyco_hydro_65C"/>
    <property type="match status" value="1"/>
</dbReference>
<evidence type="ECO:0000256" key="5">
    <source>
        <dbReference type="SAM" id="MobiDB-lite"/>
    </source>
</evidence>
<evidence type="ECO:0000256" key="4">
    <source>
        <dbReference type="PIRSR" id="PIRSR036289-51"/>
    </source>
</evidence>
<dbReference type="GO" id="GO:0016757">
    <property type="term" value="F:glycosyltransferase activity"/>
    <property type="evidence" value="ECO:0007669"/>
    <property type="project" value="UniProtKB-ARBA"/>
</dbReference>
<keyword evidence="9" id="KW-0378">Hydrolase</keyword>
<evidence type="ECO:0000256" key="3">
    <source>
        <dbReference type="PIRSR" id="PIRSR036289-50"/>
    </source>
</evidence>
<keyword evidence="2" id="KW-0326">Glycosidase</keyword>
<dbReference type="GO" id="GO:0005975">
    <property type="term" value="P:carbohydrate metabolic process"/>
    <property type="evidence" value="ECO:0007669"/>
    <property type="project" value="InterPro"/>
</dbReference>
<feature type="domain" description="Glycoside hydrolase family 65 C-terminal" evidence="7">
    <location>
        <begin position="689"/>
        <end position="750"/>
    </location>
</feature>
<dbReference type="Pfam" id="PF03632">
    <property type="entry name" value="Glyco_hydro_65m"/>
    <property type="match status" value="1"/>
</dbReference>
<gene>
    <name evidence="9" type="ORF">FHR80_002993</name>
</gene>
<evidence type="ECO:0000313" key="9">
    <source>
        <dbReference type="EMBL" id="MBB2924065.1"/>
    </source>
</evidence>
<dbReference type="PANTHER" id="PTHR11051">
    <property type="entry name" value="GLYCOSYL HYDROLASE-RELATED"/>
    <property type="match status" value="1"/>
</dbReference>
<comment type="caution">
    <text evidence="9">The sequence shown here is derived from an EMBL/GenBank/DDBJ whole genome shotgun (WGS) entry which is preliminary data.</text>
</comment>
<dbReference type="GO" id="GO:0030246">
    <property type="term" value="F:carbohydrate binding"/>
    <property type="evidence" value="ECO:0007669"/>
    <property type="project" value="InterPro"/>
</dbReference>
<evidence type="ECO:0000256" key="1">
    <source>
        <dbReference type="ARBA" id="ARBA00006768"/>
    </source>
</evidence>
<dbReference type="PANTHER" id="PTHR11051:SF13">
    <property type="entry name" value="GLYCOSYL TRANSFERASE"/>
    <property type="match status" value="1"/>
</dbReference>
<feature type="region of interest" description="Disordered" evidence="5">
    <location>
        <begin position="753"/>
        <end position="781"/>
    </location>
</feature>
<dbReference type="InterPro" id="IPR005194">
    <property type="entry name" value="Glyco_hydro_65_C"/>
</dbReference>
<dbReference type="InterPro" id="IPR037018">
    <property type="entry name" value="GH65_N"/>
</dbReference>
<evidence type="ECO:0000259" key="7">
    <source>
        <dbReference type="Pfam" id="PF03633"/>
    </source>
</evidence>
<dbReference type="SUPFAM" id="SSF48208">
    <property type="entry name" value="Six-hairpin glycosidases"/>
    <property type="match status" value="1"/>
</dbReference>
<dbReference type="EMBL" id="JACHVX010000004">
    <property type="protein sequence ID" value="MBB2924065.1"/>
    <property type="molecule type" value="Genomic_DNA"/>
</dbReference>
<dbReference type="SUPFAM" id="SSF74650">
    <property type="entry name" value="Galactose mutarotase-like"/>
    <property type="match status" value="1"/>
</dbReference>
<dbReference type="InterPro" id="IPR011013">
    <property type="entry name" value="Gal_mutarotase_sf_dom"/>
</dbReference>
<evidence type="ECO:0000256" key="2">
    <source>
        <dbReference type="ARBA" id="ARBA00023295"/>
    </source>
</evidence>
<sequence>MSRPTDPWHVREDALDPERAAAQASVLALANGHLGVRGLLDEGQPGAGPGTLLASAHEEHPFTYAEPAYGYPDTDERIVPVADGWTVRLLVDGVPFDTATGCLHRHERTLDLRAGVLDRAVTWTSPAGPTVRITSRRLVSLVRPELAAVEYEVHALDGVHVELQPFRCTATPDPGDATGTGPDDSTPPHAADDEDPAVLTQACEHGTGRSWSRELVPTTGTHVLVVADHAVTAPDGIAVRASASGHTTAFAATLAAGQSVRLHLTVAHVAAADVPPHELEAQAARVLDDAQGAGWERLQDEQRAFLDDVWARGDVEVDGDPELQQAVRFALFQVVQSAACLRTGGIRAKGLTGDGYHGHTFWDADTFVVPVLTQLLPAAAARHLAWRHSTLPTATERARVLHLDGAAHPWRTITGPECSGYWPAGSAAVHVNAAVADAAVRHLTATGDDAFGRRVALDLVTAAARFWVSLGHHERGEFHLDGVTGPDEYSALGDDNTYTNLMAQRNLRGAVALVGRYADEPAARDVTRQELDRWTRAADEMAVPRDPLTGITEQSAGYLRRQVWDFDAWDAKQYPLDDNAPYEALYRHQVVKQADLVLALYLAGDAFTADQKRRDLDHYETLTVRDSSLSAPAQAVVAAEVGHLGLAYAYTRETALIDLDDLHGSAADGLHVAALAGAWTALVAGFGGLREVDGRLHLRPRLPRRLTRLRFRVAWRGSVVDVEVEPGTVVYRLVHGQAIELVHDDAPVRLTATEPAQRRATGTLPPSTDPPRQPPGREPLA</sequence>
<dbReference type="InterPro" id="IPR005195">
    <property type="entry name" value="Glyco_hydro_65_M"/>
</dbReference>
<feature type="domain" description="Glycoside hydrolase family 65 central catalytic" evidence="6">
    <location>
        <begin position="328"/>
        <end position="680"/>
    </location>
</feature>
<accession>A0A7W4UHZ5</accession>
<dbReference type="InterPro" id="IPR005196">
    <property type="entry name" value="Glyco_hydro_65_N"/>
</dbReference>
<dbReference type="Pfam" id="PF03636">
    <property type="entry name" value="Glyco_hydro_65N"/>
    <property type="match status" value="1"/>
</dbReference>
<comment type="similarity">
    <text evidence="1">Belongs to the glycosyl hydrolase 65 family.</text>
</comment>
<feature type="domain" description="Glycoside hydrolase family 65 N-terminal" evidence="8">
    <location>
        <begin position="12"/>
        <end position="267"/>
    </location>
</feature>
<name>A0A7W4UHZ5_9CELL</name>
<dbReference type="RefSeq" id="WP_221196522.1">
    <property type="nucleotide sequence ID" value="NZ_JACHVX010000004.1"/>
</dbReference>
<feature type="binding site" evidence="4">
    <location>
        <begin position="592"/>
        <end position="593"/>
    </location>
    <ligand>
        <name>substrate</name>
    </ligand>
</feature>
<feature type="active site" description="Proton donor" evidence="3">
    <location>
        <position position="488"/>
    </location>
</feature>
<feature type="compositionally biased region" description="Pro residues" evidence="5">
    <location>
        <begin position="767"/>
        <end position="781"/>
    </location>
</feature>
<dbReference type="AlphaFoldDB" id="A0A7W4UHZ5"/>
<dbReference type="InterPro" id="IPR008928">
    <property type="entry name" value="6-hairpin_glycosidase_sf"/>
</dbReference>
<dbReference type="InterPro" id="IPR012341">
    <property type="entry name" value="6hp_glycosidase-like_sf"/>
</dbReference>
<feature type="binding site" evidence="4">
    <location>
        <begin position="362"/>
        <end position="363"/>
    </location>
    <ligand>
        <name>substrate</name>
    </ligand>
</feature>
<reference evidence="9 10" key="2">
    <citation type="submission" date="2020-08" db="EMBL/GenBank/DDBJ databases">
        <authorList>
            <person name="Partida-Martinez L."/>
            <person name="Huntemann M."/>
            <person name="Clum A."/>
            <person name="Wang J."/>
            <person name="Palaniappan K."/>
            <person name="Ritter S."/>
            <person name="Chen I.-M."/>
            <person name="Stamatis D."/>
            <person name="Reddy T."/>
            <person name="O'Malley R."/>
            <person name="Daum C."/>
            <person name="Shapiro N."/>
            <person name="Ivanova N."/>
            <person name="Kyrpides N."/>
            <person name="Woyke T."/>
        </authorList>
    </citation>
    <scope>NUCLEOTIDE SEQUENCE [LARGE SCALE GENOMIC DNA]</scope>
    <source>
        <strain evidence="9 10">RAS26</strain>
    </source>
</reference>
<dbReference type="InterPro" id="IPR017045">
    <property type="entry name" value="Malt_Pase/Glycosyl_Hdrlase"/>
</dbReference>